<dbReference type="STRING" id="745411.B3C1_07931"/>
<evidence type="ECO:0008006" key="3">
    <source>
        <dbReference type="Google" id="ProtNLM"/>
    </source>
</evidence>
<reference evidence="1 2" key="1">
    <citation type="journal article" date="2012" name="J. Bacteriol.">
        <title>Genome Sequence of Gallaecimonas xiamenensis Type Strain 3-C-1.</title>
        <authorList>
            <person name="Lai Q."/>
            <person name="Wang L."/>
            <person name="Wang W."/>
            <person name="Shao Z."/>
        </authorList>
    </citation>
    <scope>NUCLEOTIDE SEQUENCE [LARGE SCALE GENOMIC DNA]</scope>
    <source>
        <strain evidence="1 2">3-C-1</strain>
    </source>
</reference>
<protein>
    <recommendedName>
        <fullName evidence="3">Mu-like prophage protein gp36</fullName>
    </recommendedName>
</protein>
<accession>K2JY35</accession>
<organism evidence="1 2">
    <name type="scientific">Gallaecimonas xiamenensis 3-C-1</name>
    <dbReference type="NCBI Taxonomy" id="745411"/>
    <lineage>
        <taxon>Bacteria</taxon>
        <taxon>Pseudomonadati</taxon>
        <taxon>Pseudomonadota</taxon>
        <taxon>Gammaproteobacteria</taxon>
        <taxon>Enterobacterales</taxon>
        <taxon>Gallaecimonadaceae</taxon>
        <taxon>Gallaecimonas</taxon>
    </lineage>
</organism>
<sequence>MYAALADMQARFGEVELVDLTDRTGTGAIDQAVLDNALDDAAATIDGYLGARYPLPLATVPAVLTRVACDLARYYLYDERATEAVTKRHDDALKMLRSIGDGTVTLGLPDAQTPEGSNTSTIESAGSVWGRANSKGFL</sequence>
<keyword evidence="2" id="KW-1185">Reference proteome</keyword>
<dbReference type="eggNOG" id="COG4387">
    <property type="taxonomic scope" value="Bacteria"/>
</dbReference>
<proteinExistence type="predicted"/>
<dbReference type="RefSeq" id="WP_008484062.1">
    <property type="nucleotide sequence ID" value="NZ_AMRI01000009.1"/>
</dbReference>
<dbReference type="Proteomes" id="UP000006755">
    <property type="component" value="Unassembled WGS sequence"/>
</dbReference>
<dbReference type="EMBL" id="AMRI01000009">
    <property type="protein sequence ID" value="EKE75189.1"/>
    <property type="molecule type" value="Genomic_DNA"/>
</dbReference>
<name>K2JY35_9GAMM</name>
<evidence type="ECO:0000313" key="2">
    <source>
        <dbReference type="Proteomes" id="UP000006755"/>
    </source>
</evidence>
<dbReference type="OrthoDB" id="9812088at2"/>
<gene>
    <name evidence="1" type="ORF">B3C1_07931</name>
</gene>
<dbReference type="AlphaFoldDB" id="K2JY35"/>
<comment type="caution">
    <text evidence="1">The sequence shown here is derived from an EMBL/GenBank/DDBJ whole genome shotgun (WGS) entry which is preliminary data.</text>
</comment>
<evidence type="ECO:0000313" key="1">
    <source>
        <dbReference type="EMBL" id="EKE75189.1"/>
    </source>
</evidence>
<dbReference type="InterPro" id="IPR009752">
    <property type="entry name" value="Phage_Mu_GpJ"/>
</dbReference>
<dbReference type="Pfam" id="PF07030">
    <property type="entry name" value="Phage_Mu_Gp36"/>
    <property type="match status" value="1"/>
</dbReference>